<dbReference type="Pfam" id="PF07727">
    <property type="entry name" value="RVT_2"/>
    <property type="match status" value="1"/>
</dbReference>
<keyword evidence="3" id="KW-1185">Reference proteome</keyword>
<reference evidence="2 3" key="1">
    <citation type="submission" date="2024-04" db="EMBL/GenBank/DDBJ databases">
        <authorList>
            <person name="Fracassetti M."/>
        </authorList>
    </citation>
    <scope>NUCLEOTIDE SEQUENCE [LARGE SCALE GENOMIC DNA]</scope>
</reference>
<dbReference type="InterPro" id="IPR013103">
    <property type="entry name" value="RVT_2"/>
</dbReference>
<name>A0AAV2GIV1_9ROSI</name>
<accession>A0AAV2GIV1</accession>
<organism evidence="2 3">
    <name type="scientific">Linum trigynum</name>
    <dbReference type="NCBI Taxonomy" id="586398"/>
    <lineage>
        <taxon>Eukaryota</taxon>
        <taxon>Viridiplantae</taxon>
        <taxon>Streptophyta</taxon>
        <taxon>Embryophyta</taxon>
        <taxon>Tracheophyta</taxon>
        <taxon>Spermatophyta</taxon>
        <taxon>Magnoliopsida</taxon>
        <taxon>eudicotyledons</taxon>
        <taxon>Gunneridae</taxon>
        <taxon>Pentapetalae</taxon>
        <taxon>rosids</taxon>
        <taxon>fabids</taxon>
        <taxon>Malpighiales</taxon>
        <taxon>Linaceae</taxon>
        <taxon>Linum</taxon>
    </lineage>
</organism>
<evidence type="ECO:0000313" key="2">
    <source>
        <dbReference type="EMBL" id="CAL1410670.1"/>
    </source>
</evidence>
<protein>
    <recommendedName>
        <fullName evidence="1">Reverse transcriptase Ty1/copia-type domain-containing protein</fullName>
    </recommendedName>
</protein>
<dbReference type="Proteomes" id="UP001497516">
    <property type="component" value="Chromosome 9"/>
</dbReference>
<sequence>MKRELDALPANDTWTLLPRLRHTSYVGCKWVYTVKMHPDGTVDRYKARLVAQGFTKELDIHYSETFSPVAKMSTVRTLLAVAASHDWPLFQMDVNNTFLHGD</sequence>
<feature type="domain" description="Reverse transcriptase Ty1/copia-type" evidence="1">
    <location>
        <begin position="11"/>
        <end position="102"/>
    </location>
</feature>
<proteinExistence type="predicted"/>
<dbReference type="EMBL" id="OZ034822">
    <property type="protein sequence ID" value="CAL1410670.1"/>
    <property type="molecule type" value="Genomic_DNA"/>
</dbReference>
<evidence type="ECO:0000313" key="3">
    <source>
        <dbReference type="Proteomes" id="UP001497516"/>
    </source>
</evidence>
<gene>
    <name evidence="2" type="ORF">LTRI10_LOCUS50071</name>
</gene>
<evidence type="ECO:0000259" key="1">
    <source>
        <dbReference type="Pfam" id="PF07727"/>
    </source>
</evidence>
<dbReference type="AlphaFoldDB" id="A0AAV2GIV1"/>